<dbReference type="GO" id="GO:0015035">
    <property type="term" value="F:protein-disulfide reductase activity"/>
    <property type="evidence" value="ECO:0007669"/>
    <property type="project" value="TreeGrafter"/>
</dbReference>
<protein>
    <submittedName>
        <fullName evidence="3">Thioredoxin 1</fullName>
    </submittedName>
</protein>
<name>A0A1X7EKC4_9BACT</name>
<feature type="signal peptide" evidence="1">
    <location>
        <begin position="1"/>
        <end position="27"/>
    </location>
</feature>
<dbReference type="PROSITE" id="PS51352">
    <property type="entry name" value="THIOREDOXIN_2"/>
    <property type="match status" value="1"/>
</dbReference>
<evidence type="ECO:0000256" key="1">
    <source>
        <dbReference type="SAM" id="SignalP"/>
    </source>
</evidence>
<dbReference type="Gene3D" id="3.40.30.10">
    <property type="entry name" value="Glutaredoxin"/>
    <property type="match status" value="1"/>
</dbReference>
<gene>
    <name evidence="3" type="ORF">SAMN06295933_3082</name>
</gene>
<dbReference type="CDD" id="cd02947">
    <property type="entry name" value="TRX_family"/>
    <property type="match status" value="1"/>
</dbReference>
<dbReference type="Proteomes" id="UP000192906">
    <property type="component" value="Unassembled WGS sequence"/>
</dbReference>
<dbReference type="AlphaFoldDB" id="A0A1X7EKC4"/>
<dbReference type="GO" id="GO:0045454">
    <property type="term" value="P:cell redox homeostasis"/>
    <property type="evidence" value="ECO:0007669"/>
    <property type="project" value="TreeGrafter"/>
</dbReference>
<dbReference type="EMBL" id="FWZU01000005">
    <property type="protein sequence ID" value="SMF35440.1"/>
    <property type="molecule type" value="Genomic_DNA"/>
</dbReference>
<accession>A0A1X7EKC4</accession>
<dbReference type="InterPro" id="IPR013766">
    <property type="entry name" value="Thioredoxin_domain"/>
</dbReference>
<evidence type="ECO:0000313" key="3">
    <source>
        <dbReference type="EMBL" id="SMF35440.1"/>
    </source>
</evidence>
<dbReference type="Pfam" id="PF00085">
    <property type="entry name" value="Thioredoxin"/>
    <property type="match status" value="1"/>
</dbReference>
<dbReference type="PANTHER" id="PTHR45663:SF11">
    <property type="entry name" value="GEO12009P1"/>
    <property type="match status" value="1"/>
</dbReference>
<evidence type="ECO:0000259" key="2">
    <source>
        <dbReference type="PROSITE" id="PS51352"/>
    </source>
</evidence>
<evidence type="ECO:0000313" key="4">
    <source>
        <dbReference type="Proteomes" id="UP000192906"/>
    </source>
</evidence>
<keyword evidence="4" id="KW-1185">Reference proteome</keyword>
<proteinExistence type="predicted"/>
<reference evidence="4" key="1">
    <citation type="submission" date="2017-04" db="EMBL/GenBank/DDBJ databases">
        <authorList>
            <person name="Varghese N."/>
            <person name="Submissions S."/>
        </authorList>
    </citation>
    <scope>NUCLEOTIDE SEQUENCE [LARGE SCALE GENOMIC DNA]</scope>
    <source>
        <strain evidence="4">K3S</strain>
    </source>
</reference>
<dbReference type="RefSeq" id="WP_085103799.1">
    <property type="nucleotide sequence ID" value="NZ_FWZU01000005.1"/>
</dbReference>
<sequence>MRSAKVIFYLVILTLAMSLLNACSSEAGDAEKVITPSELISGKPQDVPIPGMVTMVDIGAHSCIPCKMMTPIIEKLSKEYAGRVAIAFIDVWQNRDEAPKYGVRTIPTQIFYDAAGNEKYRHEGFLGEKDIVSKLIELGVK</sequence>
<organism evidence="3 4">
    <name type="scientific">Desulfovibrio gilichinskyi</name>
    <dbReference type="NCBI Taxonomy" id="1519643"/>
    <lineage>
        <taxon>Bacteria</taxon>
        <taxon>Pseudomonadati</taxon>
        <taxon>Thermodesulfobacteriota</taxon>
        <taxon>Desulfovibrionia</taxon>
        <taxon>Desulfovibrionales</taxon>
        <taxon>Desulfovibrionaceae</taxon>
        <taxon>Desulfovibrio</taxon>
    </lineage>
</organism>
<keyword evidence="1" id="KW-0732">Signal</keyword>
<dbReference type="PANTHER" id="PTHR45663">
    <property type="entry name" value="GEO12009P1"/>
    <property type="match status" value="1"/>
</dbReference>
<feature type="domain" description="Thioredoxin" evidence="2">
    <location>
        <begin position="25"/>
        <end position="141"/>
    </location>
</feature>
<dbReference type="InterPro" id="IPR036249">
    <property type="entry name" value="Thioredoxin-like_sf"/>
</dbReference>
<feature type="chain" id="PRO_5012530277" evidence="1">
    <location>
        <begin position="28"/>
        <end position="141"/>
    </location>
</feature>
<dbReference type="GO" id="GO:0005829">
    <property type="term" value="C:cytosol"/>
    <property type="evidence" value="ECO:0007669"/>
    <property type="project" value="TreeGrafter"/>
</dbReference>
<dbReference type="STRING" id="1519643.SAMN06295933_3082"/>
<dbReference type="SUPFAM" id="SSF52833">
    <property type="entry name" value="Thioredoxin-like"/>
    <property type="match status" value="1"/>
</dbReference>